<comment type="caution">
    <text evidence="1">The sequence shown here is derived from an EMBL/GenBank/DDBJ whole genome shotgun (WGS) entry which is preliminary data.</text>
</comment>
<protein>
    <recommendedName>
        <fullName evidence="3">Peptidase S24/S26A/S26B/S26C domain-containing protein</fullName>
    </recommendedName>
</protein>
<evidence type="ECO:0000313" key="1">
    <source>
        <dbReference type="EMBL" id="KRP32754.1"/>
    </source>
</evidence>
<evidence type="ECO:0008006" key="3">
    <source>
        <dbReference type="Google" id="ProtNLM"/>
    </source>
</evidence>
<accession>A0A0R2X9Z9</accession>
<dbReference type="SUPFAM" id="SSF51306">
    <property type="entry name" value="LexA/Signal peptidase"/>
    <property type="match status" value="1"/>
</dbReference>
<organism evidence="1 2">
    <name type="scientific">Verrucomicrobia subdivision 6 bacterium BACL9 MAG-120820-bin42</name>
    <dbReference type="NCBI Taxonomy" id="1655634"/>
    <lineage>
        <taxon>Bacteria</taxon>
        <taxon>Pseudomonadati</taxon>
        <taxon>Verrucomicrobiota</taxon>
        <taxon>Verrucomicrobiia</taxon>
        <taxon>Verrucomicrobiales</taxon>
        <taxon>Verrucomicrobia subdivision 6</taxon>
    </lineage>
</organism>
<dbReference type="InterPro" id="IPR036286">
    <property type="entry name" value="LexA/Signal_pep-like_sf"/>
</dbReference>
<dbReference type="Proteomes" id="UP000051557">
    <property type="component" value="Unassembled WGS sequence"/>
</dbReference>
<dbReference type="AlphaFoldDB" id="A0A0R2X9Z9"/>
<dbReference type="EMBL" id="LIDM01000063">
    <property type="protein sequence ID" value="KRP32754.1"/>
    <property type="molecule type" value="Genomic_DNA"/>
</dbReference>
<reference evidence="1 2" key="1">
    <citation type="submission" date="2015-10" db="EMBL/GenBank/DDBJ databases">
        <title>Metagenome-Assembled Genomes uncover a global brackish microbiome.</title>
        <authorList>
            <person name="Hugerth L.W."/>
            <person name="Larsson J."/>
            <person name="Alneberg J."/>
            <person name="Lindh M.V."/>
            <person name="Legrand C."/>
            <person name="Pinhassi J."/>
            <person name="Andersson A.F."/>
        </authorList>
    </citation>
    <scope>NUCLEOTIDE SEQUENCE [LARGE SCALE GENOMIC DNA]</scope>
    <source>
        <strain evidence="1">BACL9 MAG-120820-bin42</strain>
    </source>
</reference>
<gene>
    <name evidence="1" type="ORF">ABS32_02570</name>
</gene>
<name>A0A0R2X9Z9_9BACT</name>
<sequence length="105" mass="12064">MDSTHSHPLLPILDQIPHQPGRTFLHQVESDQWKELGVRKQDRLLIEFRPLKEGDLALILHHGQAILTRYHHLPQTTFTPPSPLQPIRKDDAVLQGVVTCLVRTM</sequence>
<evidence type="ECO:0000313" key="2">
    <source>
        <dbReference type="Proteomes" id="UP000051557"/>
    </source>
</evidence>
<proteinExistence type="predicted"/>